<dbReference type="SMART" id="SM00857">
    <property type="entry name" value="Resolvase"/>
    <property type="match status" value="1"/>
</dbReference>
<name>A0A2T2XER3_9FIRM</name>
<dbReference type="GO" id="GO:0006355">
    <property type="term" value="P:regulation of DNA-templated transcription"/>
    <property type="evidence" value="ECO:0007669"/>
    <property type="project" value="InterPro"/>
</dbReference>
<reference evidence="3 4" key="1">
    <citation type="journal article" date="2014" name="BMC Genomics">
        <title>Comparison of environmental and isolate Sulfobacillus genomes reveals diverse carbon, sulfur, nitrogen, and hydrogen metabolisms.</title>
        <authorList>
            <person name="Justice N.B."/>
            <person name="Norman A."/>
            <person name="Brown C.T."/>
            <person name="Singh A."/>
            <person name="Thomas B.C."/>
            <person name="Banfield J.F."/>
        </authorList>
    </citation>
    <scope>NUCLEOTIDE SEQUENCE [LARGE SCALE GENOMIC DNA]</scope>
    <source>
        <strain evidence="3">AMDSBA4</strain>
    </source>
</reference>
<feature type="domain" description="HTH merR-type" evidence="1">
    <location>
        <begin position="7"/>
        <end position="51"/>
    </location>
</feature>
<comment type="caution">
    <text evidence="3">The sequence shown here is derived from an EMBL/GenBank/DDBJ whole genome shotgun (WGS) entry which is preliminary data.</text>
</comment>
<feature type="domain" description="Resolvase/invertase-type recombinase catalytic" evidence="2">
    <location>
        <begin position="64"/>
        <end position="216"/>
    </location>
</feature>
<dbReference type="InterPro" id="IPR006119">
    <property type="entry name" value="Resolv_N"/>
</dbReference>
<dbReference type="PROSITE" id="PS51736">
    <property type="entry name" value="RECOMBINASES_3"/>
    <property type="match status" value="1"/>
</dbReference>
<dbReference type="PROSITE" id="PS50937">
    <property type="entry name" value="HTH_MERR_2"/>
    <property type="match status" value="1"/>
</dbReference>
<evidence type="ECO:0000313" key="4">
    <source>
        <dbReference type="Proteomes" id="UP000242972"/>
    </source>
</evidence>
<dbReference type="Pfam" id="PF00239">
    <property type="entry name" value="Resolvase"/>
    <property type="match status" value="1"/>
</dbReference>
<dbReference type="Pfam" id="PF00376">
    <property type="entry name" value="MerR"/>
    <property type="match status" value="1"/>
</dbReference>
<protein>
    <submittedName>
        <fullName evidence="3">Resolvase</fullName>
    </submittedName>
</protein>
<gene>
    <name evidence="3" type="ORF">C7B46_12180</name>
</gene>
<sequence>MDEQFVSIGKAAKMLGMSIDGLRKWEREGRLIPVRTVTNHRRYRVTDLHALMHDSAPDLEIDSRCILYARVSLTEQQEAGHLERQLGRLTAFAAEQHWTVVAALTDVASGLNEKRRGLHKLLDLVREHPAGIVVVESRERLTRFGFGYLETFLHAFGVRIVVMNPVVQEDRQELIDDLIDVTTEYSARLYGKHVGEKLGLIVRQAMETLTQEVASE</sequence>
<dbReference type="InterPro" id="IPR036162">
    <property type="entry name" value="Resolvase-like_N_sf"/>
</dbReference>
<dbReference type="SUPFAM" id="SSF46955">
    <property type="entry name" value="Putative DNA-binding domain"/>
    <property type="match status" value="1"/>
</dbReference>
<dbReference type="InterPro" id="IPR009061">
    <property type="entry name" value="DNA-bd_dom_put_sf"/>
</dbReference>
<dbReference type="SUPFAM" id="SSF53041">
    <property type="entry name" value="Resolvase-like"/>
    <property type="match status" value="1"/>
</dbReference>
<dbReference type="GO" id="GO:0000150">
    <property type="term" value="F:DNA strand exchange activity"/>
    <property type="evidence" value="ECO:0007669"/>
    <property type="project" value="InterPro"/>
</dbReference>
<dbReference type="PANTHER" id="PTHR36172:SF1">
    <property type="entry name" value="RESOLVASE-RELATED"/>
    <property type="match status" value="1"/>
</dbReference>
<organism evidence="3 4">
    <name type="scientific">Sulfobacillus benefaciens</name>
    <dbReference type="NCBI Taxonomy" id="453960"/>
    <lineage>
        <taxon>Bacteria</taxon>
        <taxon>Bacillati</taxon>
        <taxon>Bacillota</taxon>
        <taxon>Clostridia</taxon>
        <taxon>Eubacteriales</taxon>
        <taxon>Clostridiales Family XVII. Incertae Sedis</taxon>
        <taxon>Sulfobacillus</taxon>
    </lineage>
</organism>
<dbReference type="Gene3D" id="1.10.1660.10">
    <property type="match status" value="1"/>
</dbReference>
<evidence type="ECO:0000259" key="2">
    <source>
        <dbReference type="PROSITE" id="PS51736"/>
    </source>
</evidence>
<evidence type="ECO:0000313" key="3">
    <source>
        <dbReference type="EMBL" id="PSR33004.1"/>
    </source>
</evidence>
<dbReference type="InterPro" id="IPR000551">
    <property type="entry name" value="MerR-type_HTH_dom"/>
</dbReference>
<accession>A0A2T2XER3</accession>
<dbReference type="AlphaFoldDB" id="A0A2T2XER3"/>
<dbReference type="Gene3D" id="3.40.50.1390">
    <property type="entry name" value="Resolvase, N-terminal catalytic domain"/>
    <property type="match status" value="1"/>
</dbReference>
<proteinExistence type="predicted"/>
<dbReference type="Gene3D" id="1.10.287.2170">
    <property type="match status" value="1"/>
</dbReference>
<dbReference type="FunFam" id="3.40.50.1390:FF:000002">
    <property type="entry name" value="ORF1 in transposon ISC1904"/>
    <property type="match status" value="1"/>
</dbReference>
<dbReference type="InterPro" id="IPR051491">
    <property type="entry name" value="Recombinase/Transposase-rel"/>
</dbReference>
<dbReference type="EMBL" id="PXYW01000029">
    <property type="protein sequence ID" value="PSR33004.1"/>
    <property type="molecule type" value="Genomic_DNA"/>
</dbReference>
<dbReference type="NCBIfam" id="NF033518">
    <property type="entry name" value="transpos_IS607"/>
    <property type="match status" value="1"/>
</dbReference>
<dbReference type="Proteomes" id="UP000242972">
    <property type="component" value="Unassembled WGS sequence"/>
</dbReference>
<dbReference type="PANTHER" id="PTHR36172">
    <property type="match status" value="1"/>
</dbReference>
<dbReference type="GO" id="GO:0003677">
    <property type="term" value="F:DNA binding"/>
    <property type="evidence" value="ECO:0007669"/>
    <property type="project" value="InterPro"/>
</dbReference>
<evidence type="ECO:0000259" key="1">
    <source>
        <dbReference type="PROSITE" id="PS50937"/>
    </source>
</evidence>
<dbReference type="CDD" id="cd04762">
    <property type="entry name" value="HTH_MerR-trunc"/>
    <property type="match status" value="1"/>
</dbReference>
<dbReference type="InterPro" id="IPR048046">
    <property type="entry name" value="Transpos_IS607"/>
</dbReference>